<sequence length="571" mass="66577">MSELLRFKFKYAMAAGGEIPVFNINSFFEKAEEISKFLSPEKQAKYKNGLILLRYAWANKSVFNLKQKGKERSCMLRSTPNTKLVKEVKQILMSLHEQIEVSTIEKHPVSSRGRWTSQLSLSKFSIDSEKLKPTGRAQKSATPPSGQASVKSSESGIPYSVKENSDAQEIEDDLELPEDKYSDKETSKQRCRARITQIESMFDGLRWQKKQSEIADGGTKCELKKEISQLKAQLEMKEIRNSDFQQEIRDLAKDIKNWEEVENLQNIGKDTSTYLRDLRTVRILISRKKQDDLTIIKRLREEIGNFENELKHWSDLTEVNRIDGLDSEFCVALRRLREKTFERKKQSFVITENMRIAEDELKQLKLEVFKWEQLETVNNLHNPKYFHMALDVNEIRIAIVNIKKIQQGSIHSFEAKMKEFKSLCKYIMDDEVNPIGGERTSSDEPDVKVCISCIRRWKEDRQNTQLFVEENFPLLQSSLIRLKTLQLIREHYFALTSEQYPLPRKETPYEIIIQNITDRLVQLGITKHQIAELVEEKNSLALRHKQYASTFVEINNPLSCTGSEVLSHWRK</sequence>
<keyword evidence="4" id="KW-1185">Reference proteome</keyword>
<protein>
    <submittedName>
        <fullName evidence="3">Uncharacterized protein</fullName>
    </submittedName>
</protein>
<gene>
    <name evidence="3" type="ORF">MAR_023893</name>
</gene>
<keyword evidence="1" id="KW-0175">Coiled coil</keyword>
<feature type="compositionally biased region" description="Polar residues" evidence="2">
    <location>
        <begin position="137"/>
        <end position="155"/>
    </location>
</feature>
<evidence type="ECO:0000313" key="3">
    <source>
        <dbReference type="EMBL" id="WAQ99520.1"/>
    </source>
</evidence>
<feature type="compositionally biased region" description="Basic and acidic residues" evidence="2">
    <location>
        <begin position="177"/>
        <end position="188"/>
    </location>
</feature>
<dbReference type="Proteomes" id="UP001164746">
    <property type="component" value="Chromosome 3"/>
</dbReference>
<name>A0ABY7DT36_MYAAR</name>
<feature type="coiled-coil region" evidence="1">
    <location>
        <begin position="227"/>
        <end position="261"/>
    </location>
</feature>
<feature type="region of interest" description="Disordered" evidence="2">
    <location>
        <begin position="132"/>
        <end position="188"/>
    </location>
</feature>
<proteinExistence type="predicted"/>
<evidence type="ECO:0000256" key="1">
    <source>
        <dbReference type="SAM" id="Coils"/>
    </source>
</evidence>
<dbReference type="EMBL" id="CP111014">
    <property type="protein sequence ID" value="WAQ99520.1"/>
    <property type="molecule type" value="Genomic_DNA"/>
</dbReference>
<evidence type="ECO:0000256" key="2">
    <source>
        <dbReference type="SAM" id="MobiDB-lite"/>
    </source>
</evidence>
<feature type="compositionally biased region" description="Acidic residues" evidence="2">
    <location>
        <begin position="166"/>
        <end position="176"/>
    </location>
</feature>
<evidence type="ECO:0000313" key="4">
    <source>
        <dbReference type="Proteomes" id="UP001164746"/>
    </source>
</evidence>
<organism evidence="3 4">
    <name type="scientific">Mya arenaria</name>
    <name type="common">Soft-shell clam</name>
    <dbReference type="NCBI Taxonomy" id="6604"/>
    <lineage>
        <taxon>Eukaryota</taxon>
        <taxon>Metazoa</taxon>
        <taxon>Spiralia</taxon>
        <taxon>Lophotrochozoa</taxon>
        <taxon>Mollusca</taxon>
        <taxon>Bivalvia</taxon>
        <taxon>Autobranchia</taxon>
        <taxon>Heteroconchia</taxon>
        <taxon>Euheterodonta</taxon>
        <taxon>Imparidentia</taxon>
        <taxon>Neoheterodontei</taxon>
        <taxon>Myida</taxon>
        <taxon>Myoidea</taxon>
        <taxon>Myidae</taxon>
        <taxon>Mya</taxon>
    </lineage>
</organism>
<reference evidence="3" key="1">
    <citation type="submission" date="2022-11" db="EMBL/GenBank/DDBJ databases">
        <title>Centuries of genome instability and evolution in soft-shell clam transmissible cancer (bioRxiv).</title>
        <authorList>
            <person name="Hart S.F.M."/>
            <person name="Yonemitsu M.A."/>
            <person name="Giersch R.M."/>
            <person name="Beal B.F."/>
            <person name="Arriagada G."/>
            <person name="Davis B.W."/>
            <person name="Ostrander E.A."/>
            <person name="Goff S.P."/>
            <person name="Metzger M.J."/>
        </authorList>
    </citation>
    <scope>NUCLEOTIDE SEQUENCE</scope>
    <source>
        <strain evidence="3">MELC-2E11</strain>
        <tissue evidence="3">Siphon/mantle</tissue>
    </source>
</reference>
<accession>A0ABY7DT36</accession>